<dbReference type="PANTHER" id="PTHR43394:SF15">
    <property type="entry name" value="ALPHA-FACTOR-TRANSPORTING ATPASE"/>
    <property type="match status" value="1"/>
</dbReference>
<comment type="caution">
    <text evidence="11">The sequence shown here is derived from an EMBL/GenBank/DDBJ whole genome shotgun (WGS) entry which is preliminary data.</text>
</comment>
<feature type="transmembrane region" description="Helical" evidence="8">
    <location>
        <begin position="110"/>
        <end position="130"/>
    </location>
</feature>
<dbReference type="PROSITE" id="PS50893">
    <property type="entry name" value="ABC_TRANSPORTER_2"/>
    <property type="match status" value="2"/>
</dbReference>
<dbReference type="InterPro" id="IPR003439">
    <property type="entry name" value="ABC_transporter-like_ATP-bd"/>
</dbReference>
<feature type="domain" description="ABC transporter" evidence="9">
    <location>
        <begin position="314"/>
        <end position="553"/>
    </location>
</feature>
<dbReference type="PROSITE" id="PS50929">
    <property type="entry name" value="ABC_TM1F"/>
    <property type="match status" value="2"/>
</dbReference>
<evidence type="ECO:0000256" key="5">
    <source>
        <dbReference type="ARBA" id="ARBA00022989"/>
    </source>
</evidence>
<protein>
    <submittedName>
        <fullName evidence="11">ATP-dependent permease</fullName>
    </submittedName>
</protein>
<evidence type="ECO:0000256" key="3">
    <source>
        <dbReference type="ARBA" id="ARBA00022741"/>
    </source>
</evidence>
<evidence type="ECO:0000256" key="1">
    <source>
        <dbReference type="ARBA" id="ARBA00004141"/>
    </source>
</evidence>
<evidence type="ECO:0000313" key="12">
    <source>
        <dbReference type="Proteomes" id="UP001345013"/>
    </source>
</evidence>
<dbReference type="PANTHER" id="PTHR43394">
    <property type="entry name" value="ATP-DEPENDENT PERMEASE MDL1, MITOCHONDRIAL"/>
    <property type="match status" value="1"/>
</dbReference>
<dbReference type="SUPFAM" id="SSF52540">
    <property type="entry name" value="P-loop containing nucleoside triphosphate hydrolases"/>
    <property type="match status" value="2"/>
</dbReference>
<evidence type="ECO:0000259" key="10">
    <source>
        <dbReference type="PROSITE" id="PS50929"/>
    </source>
</evidence>
<dbReference type="Proteomes" id="UP001345013">
    <property type="component" value="Unassembled WGS sequence"/>
</dbReference>
<dbReference type="PROSITE" id="PS00211">
    <property type="entry name" value="ABC_TRANSPORTER_1"/>
    <property type="match status" value="1"/>
</dbReference>
<dbReference type="Gene3D" id="3.40.50.300">
    <property type="entry name" value="P-loop containing nucleotide triphosphate hydrolases"/>
    <property type="match status" value="2"/>
</dbReference>
<feature type="transmembrane region" description="Helical" evidence="8">
    <location>
        <begin position="758"/>
        <end position="780"/>
    </location>
</feature>
<dbReference type="SUPFAM" id="SSF90123">
    <property type="entry name" value="ABC transporter transmembrane region"/>
    <property type="match status" value="2"/>
</dbReference>
<dbReference type="InterPro" id="IPR003593">
    <property type="entry name" value="AAA+_ATPase"/>
</dbReference>
<evidence type="ECO:0000256" key="6">
    <source>
        <dbReference type="ARBA" id="ARBA00023136"/>
    </source>
</evidence>
<keyword evidence="4" id="KW-0067">ATP-binding</keyword>
<sequence length="1293" mass="141806">MSILLGRFFNSFAQYTAGGLDGEKLTQDTLPTLHAFLGVAAGIWVVKGGFCCAWIIYGEAQAQAVREDLFSALLLRDLAWFEAQKSGVGTLLSRIQTQVRDFQLGVSQPLGLATLSVFQSITSLGVAFYYDWKLTLVMLAAFPVVAFALSFLSKGLQQAIQRQQSELTSATKQAGNAITHLTMLKCHNTQASEASTYTEILSTVSRYFRAQARIVATQTGFMRFAATGLLALALFFGDHLIHNADASPGTILTTFWCCVTASKGFNEILTQILVLEKGRVAAEALCDLLQQVDRGNKLPDDFHWQALSNLEGDIEFRQVEFAYPARPDQKILRNVTFFFPAHETTFVVGKSGAGKSTLSALLLKFYTASSGNVTIDGKDVRKLDTNWLRNNVTLVQQDSVLFNGTVSDNITICNRGSSRVAAINVSECLTFSELGNTIQSLPQGVDTKVGKNGMNLSGGQRQRIALARARLRDTPVLVLDESTSALDEMGKIRVMRNIRQWRQEKTTIIITHDLSQIQSGDFVYVLKDGKVITEGYRSAVKAKLEDNQHLDMIGSPLTLLLEDTAQPTPARERIMHGLRPQPMHTRSNASLSSMGSTASESMAGSETNLLLTSDTGQTGPRTARTSVRAFLRRRTLFNNEQPIGARTNLTDEELDLDYEMSQVSRIRKIHNRLTMAQAVRPLTTHPTFTTCPTYQSENVAPSLPARPITIWDDRTGVVSEIGAQMDGDVIMANDHETLSLRQILFTVWPALGKGDRPWLVIALAAAAAYAAIPSVIAWVVVHLFETFLQHEGWVQEARKWSLILVAVGCADGTAAYTIHYLFETLGQAWITAIRQKAFVQILLQPKSWIDSDQYSTIEMCNILDTAAEELRDLLARFISFALIAVMMVLVSVIWSLTICWKLTLVALACTPAVYAVTKMLSIVSTRWESRSVEDAEKTSDIFAEGFSDVRTVRSLSLESHFHKKYVEAASRAFVTGQQRGIFVGLCFGLSDSSVPLVTACIFAYGMTVAKSGEFTTQAVNTAWTLLLFSMMGASSILGFIPQLSARVNAGNRILRLANLPSDSHESKLGERLVGDDFSGDIEFKRVHFSYPSRPDAIVLKDMHLTIQAGQHIAVVGRSGCGKSTIISLILGLYPILNGSVKISGHDMQDLELPSLRSRIAYVPQQPVLFATTIRQNIVYGLDTQNTSENLDLMHTAARSAGIHDFITSLPSAYDTLIGDGASGTGLSGGQAQRIVLARAFARRPKILLMDEPTSALDVESAEVIRESIRRLRRVAARDGGAGPTIVVVTHGEK</sequence>
<dbReference type="SMART" id="SM00382">
    <property type="entry name" value="AAA"/>
    <property type="match status" value="2"/>
</dbReference>
<gene>
    <name evidence="11" type="primary">HST6</name>
    <name evidence="11" type="ORF">LTR24_004139</name>
</gene>
<proteinExistence type="predicted"/>
<accession>A0ABR0KCW6</accession>
<feature type="region of interest" description="Disordered" evidence="7">
    <location>
        <begin position="581"/>
        <end position="600"/>
    </location>
</feature>
<dbReference type="EMBL" id="JAVRRG010000041">
    <property type="protein sequence ID" value="KAK5093587.1"/>
    <property type="molecule type" value="Genomic_DNA"/>
</dbReference>
<name>A0ABR0KCW6_9EURO</name>
<dbReference type="InterPro" id="IPR036640">
    <property type="entry name" value="ABC1_TM_sf"/>
</dbReference>
<feature type="domain" description="ABC transmembrane type-1" evidence="10">
    <location>
        <begin position="1"/>
        <end position="277"/>
    </location>
</feature>
<feature type="transmembrane region" description="Helical" evidence="8">
    <location>
        <begin position="873"/>
        <end position="896"/>
    </location>
</feature>
<evidence type="ECO:0000259" key="9">
    <source>
        <dbReference type="PROSITE" id="PS50893"/>
    </source>
</evidence>
<feature type="domain" description="ABC transmembrane type-1" evidence="10">
    <location>
        <begin position="759"/>
        <end position="1045"/>
    </location>
</feature>
<dbReference type="CDD" id="cd18577">
    <property type="entry name" value="ABC_6TM_Pgp_ABCB1_D1_like"/>
    <property type="match status" value="1"/>
</dbReference>
<dbReference type="InterPro" id="IPR027417">
    <property type="entry name" value="P-loop_NTPase"/>
</dbReference>
<dbReference type="Pfam" id="PF00664">
    <property type="entry name" value="ABC_membrane"/>
    <property type="match status" value="2"/>
</dbReference>
<reference evidence="11 12" key="1">
    <citation type="submission" date="2023-08" db="EMBL/GenBank/DDBJ databases">
        <title>Black Yeasts Isolated from many extreme environments.</title>
        <authorList>
            <person name="Coleine C."/>
            <person name="Stajich J.E."/>
            <person name="Selbmann L."/>
        </authorList>
    </citation>
    <scope>NUCLEOTIDE SEQUENCE [LARGE SCALE GENOMIC DNA]</scope>
    <source>
        <strain evidence="11 12">CCFEE 5885</strain>
    </source>
</reference>
<evidence type="ECO:0000313" key="11">
    <source>
        <dbReference type="EMBL" id="KAK5093587.1"/>
    </source>
</evidence>
<dbReference type="Gene3D" id="1.20.1560.10">
    <property type="entry name" value="ABC transporter type 1, transmembrane domain"/>
    <property type="match status" value="2"/>
</dbReference>
<evidence type="ECO:0000256" key="4">
    <source>
        <dbReference type="ARBA" id="ARBA00022840"/>
    </source>
</evidence>
<feature type="domain" description="ABC transporter" evidence="9">
    <location>
        <begin position="1081"/>
        <end position="1293"/>
    </location>
</feature>
<keyword evidence="5 8" id="KW-1133">Transmembrane helix</keyword>
<feature type="transmembrane region" description="Helical" evidence="8">
    <location>
        <begin position="800"/>
        <end position="822"/>
    </location>
</feature>
<dbReference type="Pfam" id="PF00005">
    <property type="entry name" value="ABC_tran"/>
    <property type="match status" value="2"/>
</dbReference>
<dbReference type="CDD" id="cd18578">
    <property type="entry name" value="ABC_6TM_Pgp_ABCB1_D2_like"/>
    <property type="match status" value="1"/>
</dbReference>
<feature type="transmembrane region" description="Helical" evidence="8">
    <location>
        <begin position="35"/>
        <end position="57"/>
    </location>
</feature>
<keyword evidence="3" id="KW-0547">Nucleotide-binding</keyword>
<evidence type="ECO:0000256" key="8">
    <source>
        <dbReference type="SAM" id="Phobius"/>
    </source>
</evidence>
<keyword evidence="2 8" id="KW-0812">Transmembrane</keyword>
<organism evidence="11 12">
    <name type="scientific">Lithohypha guttulata</name>
    <dbReference type="NCBI Taxonomy" id="1690604"/>
    <lineage>
        <taxon>Eukaryota</taxon>
        <taxon>Fungi</taxon>
        <taxon>Dikarya</taxon>
        <taxon>Ascomycota</taxon>
        <taxon>Pezizomycotina</taxon>
        <taxon>Eurotiomycetes</taxon>
        <taxon>Chaetothyriomycetidae</taxon>
        <taxon>Chaetothyriales</taxon>
        <taxon>Trichomeriaceae</taxon>
        <taxon>Lithohypha</taxon>
    </lineage>
</organism>
<dbReference type="InterPro" id="IPR011527">
    <property type="entry name" value="ABC1_TM_dom"/>
</dbReference>
<dbReference type="InterPro" id="IPR039421">
    <property type="entry name" value="Type_1_exporter"/>
</dbReference>
<feature type="compositionally biased region" description="Polar residues" evidence="7">
    <location>
        <begin position="584"/>
        <end position="600"/>
    </location>
</feature>
<evidence type="ECO:0000256" key="2">
    <source>
        <dbReference type="ARBA" id="ARBA00022692"/>
    </source>
</evidence>
<dbReference type="InterPro" id="IPR017871">
    <property type="entry name" value="ABC_transporter-like_CS"/>
</dbReference>
<keyword evidence="6 8" id="KW-0472">Membrane</keyword>
<comment type="subcellular location">
    <subcellularLocation>
        <location evidence="1">Membrane</location>
        <topology evidence="1">Multi-pass membrane protein</topology>
    </subcellularLocation>
</comment>
<feature type="transmembrane region" description="Helical" evidence="8">
    <location>
        <begin position="981"/>
        <end position="1005"/>
    </location>
</feature>
<keyword evidence="12" id="KW-1185">Reference proteome</keyword>
<feature type="transmembrane region" description="Helical" evidence="8">
    <location>
        <begin position="136"/>
        <end position="153"/>
    </location>
</feature>
<evidence type="ECO:0000256" key="7">
    <source>
        <dbReference type="SAM" id="MobiDB-lite"/>
    </source>
</evidence>
<feature type="transmembrane region" description="Helical" evidence="8">
    <location>
        <begin position="902"/>
        <end position="920"/>
    </location>
</feature>
<feature type="transmembrane region" description="Helical" evidence="8">
    <location>
        <begin position="1025"/>
        <end position="1045"/>
    </location>
</feature>